<dbReference type="EMBL" id="KV722706">
    <property type="protein sequence ID" value="OCH84209.1"/>
    <property type="molecule type" value="Genomic_DNA"/>
</dbReference>
<organism evidence="2 3">
    <name type="scientific">Obba rivulosa</name>
    <dbReference type="NCBI Taxonomy" id="1052685"/>
    <lineage>
        <taxon>Eukaryota</taxon>
        <taxon>Fungi</taxon>
        <taxon>Dikarya</taxon>
        <taxon>Basidiomycota</taxon>
        <taxon>Agaricomycotina</taxon>
        <taxon>Agaricomycetes</taxon>
        <taxon>Polyporales</taxon>
        <taxon>Gelatoporiaceae</taxon>
        <taxon>Obba</taxon>
    </lineage>
</organism>
<reference evidence="2 3" key="1">
    <citation type="submission" date="2016-07" db="EMBL/GenBank/DDBJ databases">
        <title>Draft genome of the white-rot fungus Obba rivulosa 3A-2.</title>
        <authorList>
            <consortium name="DOE Joint Genome Institute"/>
            <person name="Miettinen O."/>
            <person name="Riley R."/>
            <person name="Acob R."/>
            <person name="Barry K."/>
            <person name="Cullen D."/>
            <person name="De Vries R."/>
            <person name="Hainaut M."/>
            <person name="Hatakka A."/>
            <person name="Henrissat B."/>
            <person name="Hilden K."/>
            <person name="Kuo R."/>
            <person name="Labutti K."/>
            <person name="Lipzen A."/>
            <person name="Makela M.R."/>
            <person name="Sandor L."/>
            <person name="Spatafora J.W."/>
            <person name="Grigoriev I.V."/>
            <person name="Hibbett D.S."/>
        </authorList>
    </citation>
    <scope>NUCLEOTIDE SEQUENCE [LARGE SCALE GENOMIC DNA]</scope>
    <source>
        <strain evidence="2 3">3A-2</strain>
    </source>
</reference>
<keyword evidence="3" id="KW-1185">Reference proteome</keyword>
<accession>A0A8E2ALT9</accession>
<dbReference type="Proteomes" id="UP000250043">
    <property type="component" value="Unassembled WGS sequence"/>
</dbReference>
<evidence type="ECO:0000313" key="3">
    <source>
        <dbReference type="Proteomes" id="UP000250043"/>
    </source>
</evidence>
<evidence type="ECO:0008006" key="4">
    <source>
        <dbReference type="Google" id="ProtNLM"/>
    </source>
</evidence>
<gene>
    <name evidence="2" type="ORF">OBBRIDRAFT_741963</name>
</gene>
<dbReference type="AlphaFoldDB" id="A0A8E2ALT9"/>
<feature type="region of interest" description="Disordered" evidence="1">
    <location>
        <begin position="33"/>
        <end position="59"/>
    </location>
</feature>
<proteinExistence type="predicted"/>
<dbReference type="OrthoDB" id="3257713at2759"/>
<evidence type="ECO:0000256" key="1">
    <source>
        <dbReference type="SAM" id="MobiDB-lite"/>
    </source>
</evidence>
<sequence>MAASVPHSSLEVSSYASPPATLTHSEAAEYAVYSNRSRKRPRSESFSSPRDTDLPQPSWPNGIQEEFAADLCRLFIACNIAWWAVEHPFFRYFFSKWLPGAILPGRMTLGGRILEAEAGKVINDMRCRVKGRFASGQCDGWKSIAKNSIVASVVNVECIPWLLNVFDISAAVKNAEKLLAIVIGEIKYIQEELGTTVVAWCTDASGESRKMRRLLREKIPWIVTLDCWAHQVSANQD</sequence>
<name>A0A8E2ALT9_9APHY</name>
<protein>
    <recommendedName>
        <fullName evidence="4">DUF659 domain-containing protein</fullName>
    </recommendedName>
</protein>
<evidence type="ECO:0000313" key="2">
    <source>
        <dbReference type="EMBL" id="OCH84209.1"/>
    </source>
</evidence>